<feature type="region of interest" description="Disordered" evidence="2">
    <location>
        <begin position="66"/>
        <end position="90"/>
    </location>
</feature>
<dbReference type="InterPro" id="IPR036388">
    <property type="entry name" value="WH-like_DNA-bd_sf"/>
</dbReference>
<dbReference type="Proteomes" id="UP000245390">
    <property type="component" value="Unassembled WGS sequence"/>
</dbReference>
<reference evidence="3 4" key="1">
    <citation type="submission" date="2018-05" db="EMBL/GenBank/DDBJ databases">
        <title>Genomic Encyclopedia of Type Strains, Phase IV (KMG-IV): sequencing the most valuable type-strain genomes for metagenomic binning, comparative biology and taxonomic classification.</title>
        <authorList>
            <person name="Goeker M."/>
        </authorList>
    </citation>
    <scope>NUCLEOTIDE SEQUENCE [LARGE SCALE GENOMIC DNA]</scope>
    <source>
        <strain evidence="3 4">DSM 103371</strain>
    </source>
</reference>
<dbReference type="InterPro" id="IPR036390">
    <property type="entry name" value="WH_DNA-bd_sf"/>
</dbReference>
<dbReference type="GO" id="GO:0016301">
    <property type="term" value="F:kinase activity"/>
    <property type="evidence" value="ECO:0007669"/>
    <property type="project" value="UniProtKB-KW"/>
</dbReference>
<keyword evidence="3" id="KW-0418">Kinase</keyword>
<organism evidence="3 4">
    <name type="scientific">Silicimonas algicola</name>
    <dbReference type="NCBI Taxonomy" id="1826607"/>
    <lineage>
        <taxon>Bacteria</taxon>
        <taxon>Pseudomonadati</taxon>
        <taxon>Pseudomonadota</taxon>
        <taxon>Alphaproteobacteria</taxon>
        <taxon>Rhodobacterales</taxon>
        <taxon>Paracoccaceae</taxon>
    </lineage>
</organism>
<comment type="similarity">
    <text evidence="1">Belongs to the ROK (NagC/XylR) family.</text>
</comment>
<evidence type="ECO:0000313" key="4">
    <source>
        <dbReference type="Proteomes" id="UP000245390"/>
    </source>
</evidence>
<evidence type="ECO:0000256" key="2">
    <source>
        <dbReference type="SAM" id="MobiDB-lite"/>
    </source>
</evidence>
<dbReference type="InterPro" id="IPR049874">
    <property type="entry name" value="ROK_cs"/>
</dbReference>
<dbReference type="PROSITE" id="PS01125">
    <property type="entry name" value="ROK"/>
    <property type="match status" value="1"/>
</dbReference>
<protein>
    <submittedName>
        <fullName evidence="3">Putative NBD/HSP70 family sugar kinase</fullName>
    </submittedName>
</protein>
<dbReference type="Gene3D" id="1.10.10.10">
    <property type="entry name" value="Winged helix-like DNA-binding domain superfamily/Winged helix DNA-binding domain"/>
    <property type="match status" value="1"/>
</dbReference>
<evidence type="ECO:0000256" key="1">
    <source>
        <dbReference type="ARBA" id="ARBA00006479"/>
    </source>
</evidence>
<dbReference type="InterPro" id="IPR000600">
    <property type="entry name" value="ROK"/>
</dbReference>
<dbReference type="SUPFAM" id="SSF46785">
    <property type="entry name" value="Winged helix' DNA-binding domain"/>
    <property type="match status" value="1"/>
</dbReference>
<name>A0A316G8V5_9RHOB</name>
<dbReference type="Pfam" id="PF00480">
    <property type="entry name" value="ROK"/>
    <property type="match status" value="1"/>
</dbReference>
<dbReference type="Pfam" id="PF13412">
    <property type="entry name" value="HTH_24"/>
    <property type="match status" value="1"/>
</dbReference>
<keyword evidence="4" id="KW-1185">Reference proteome</keyword>
<gene>
    <name evidence="3" type="ORF">C8D95_10253</name>
</gene>
<comment type="caution">
    <text evidence="3">The sequence shown here is derived from an EMBL/GenBank/DDBJ whole genome shotgun (WGS) entry which is preliminary data.</text>
</comment>
<dbReference type="AlphaFoldDB" id="A0A316G8V5"/>
<dbReference type="Gene3D" id="3.30.420.40">
    <property type="match status" value="2"/>
</dbReference>
<keyword evidence="3" id="KW-0808">Transferase</keyword>
<dbReference type="PANTHER" id="PTHR18964:SF173">
    <property type="entry name" value="GLUCOKINASE"/>
    <property type="match status" value="1"/>
</dbReference>
<dbReference type="PANTHER" id="PTHR18964">
    <property type="entry name" value="ROK (REPRESSOR, ORF, KINASE) FAMILY"/>
    <property type="match status" value="1"/>
</dbReference>
<dbReference type="SUPFAM" id="SSF53067">
    <property type="entry name" value="Actin-like ATPase domain"/>
    <property type="match status" value="1"/>
</dbReference>
<proteinExistence type="inferred from homology"/>
<dbReference type="InterPro" id="IPR043129">
    <property type="entry name" value="ATPase_NBD"/>
</dbReference>
<dbReference type="EMBL" id="QGGV01000002">
    <property type="protein sequence ID" value="PWK57411.1"/>
    <property type="molecule type" value="Genomic_DNA"/>
</dbReference>
<accession>A0A316G8V5</accession>
<sequence>MVGPTPAAAIQRSDDLRRQNKRRILAALRVQRALARTELAAATGLSASTVSAATSELIATGHLVEADLTPAPDDDTARSAGGRGRPRVALSRRPGAASVAALTITVNAIQVDLVDFAGDTICTRSEPSRTGSLAQADFASRISSLVETALAAAPKGTGPLSSVAVAVQGVVDAEGEVLHWSPMSPHRNVGLAAELSRTLGAEVRLANDADMIAAALHHDEPERFGGDFAAILLSYGVGMGMFLGGTLFHGARTSAAEIGHVPFEAGGALCRCGRFGCVEAYASEYGIWRAATGADPRVVPAEPPDRAAMAGIAARAAAGDACAIEAYRTAGRALGHAVLTLYTVFDPVTVAFVGSGALAFDLWEPVVREALCGPSTGLPYEGALFYGYPENIGLMSRGAVITALSNLDRTIDVDRLQSG</sequence>
<evidence type="ECO:0000313" key="3">
    <source>
        <dbReference type="EMBL" id="PWK57411.1"/>
    </source>
</evidence>